<name>F8K2Q0_STREN</name>
<feature type="region of interest" description="Disordered" evidence="1">
    <location>
        <begin position="1"/>
        <end position="38"/>
    </location>
</feature>
<dbReference type="PATRIC" id="fig|1003195.11.peg.6618"/>
<proteinExistence type="predicted"/>
<feature type="compositionally biased region" description="Pro residues" evidence="1">
    <location>
        <begin position="9"/>
        <end position="19"/>
    </location>
</feature>
<gene>
    <name evidence="2" type="ordered locus">SCATT_51910</name>
</gene>
<accession>F8K2Q0</accession>
<dbReference type="EMBL" id="CP003219">
    <property type="protein sequence ID" value="AEW97562.1"/>
    <property type="molecule type" value="Genomic_DNA"/>
</dbReference>
<dbReference type="KEGG" id="scy:SCATT_51910"/>
<dbReference type="HOGENOM" id="CLU_038156_1_0_11"/>
<reference evidence="3" key="1">
    <citation type="submission" date="2011-12" db="EMBL/GenBank/DDBJ databases">
        <title>Complete genome sequence of Streptomyces cattleya strain DSM 46488.</title>
        <authorList>
            <person name="Ou H.-Y."/>
            <person name="Li P."/>
            <person name="Zhao C."/>
            <person name="O'Hagan D."/>
            <person name="Deng Z."/>
        </authorList>
    </citation>
    <scope>NUCLEOTIDE SEQUENCE [LARGE SCALE GENOMIC DNA]</scope>
    <source>
        <strain evidence="3">ATCC 35852 / DSM 46488 / JCM 4925 / NBRC 14057 / NRRL 8057</strain>
    </source>
</reference>
<evidence type="ECO:0000256" key="1">
    <source>
        <dbReference type="SAM" id="MobiDB-lite"/>
    </source>
</evidence>
<dbReference type="STRING" id="1003195.SCATT_51910"/>
<dbReference type="Proteomes" id="UP000007842">
    <property type="component" value="Chromosome"/>
</dbReference>
<feature type="compositionally biased region" description="Low complexity" evidence="1">
    <location>
        <begin position="20"/>
        <end position="36"/>
    </location>
</feature>
<sequence length="301" mass="29940">MGTGVGGETPPPPAAPPAPYGAFGDAPPWATAAAPAPQRPGRRFGAGAAAGLCLVLGVGLLGGAAAGRLLGGDPAAASSARDTAARAYADARTVWHSVPVDTLFPPVVTGRAAGPGGADRSWTRVGVAPDSDCAGAFDPALARALAPLGCARLLRATYADSTSSDVTTVGVVVTTADAASCAALRDHWNTQRLGSRRELMPRPVAFPGTLSAGFGPAQRASWTVRISGTLPFVVYAVSGFADARPVTDPQPAAAATAERATSVAAQAGLGHDAQGLADAVSRTFGDAVQAAADRSTLGARR</sequence>
<organism evidence="2 3">
    <name type="scientific">Streptantibioticus cattleyicolor (strain ATCC 35852 / DSM 46488 / JCM 4925 / NBRC 14057 / NRRL 8057)</name>
    <name type="common">Streptomyces cattleya</name>
    <dbReference type="NCBI Taxonomy" id="1003195"/>
    <lineage>
        <taxon>Bacteria</taxon>
        <taxon>Bacillati</taxon>
        <taxon>Actinomycetota</taxon>
        <taxon>Actinomycetes</taxon>
        <taxon>Kitasatosporales</taxon>
        <taxon>Streptomycetaceae</taxon>
        <taxon>Streptantibioticus</taxon>
    </lineage>
</organism>
<dbReference type="eggNOG" id="ENOG5033RM6">
    <property type="taxonomic scope" value="Bacteria"/>
</dbReference>
<dbReference type="AlphaFoldDB" id="F8K2Q0"/>
<dbReference type="RefSeq" id="WP_014145902.1">
    <property type="nucleotide sequence ID" value="NC_016111.1"/>
</dbReference>
<protein>
    <submittedName>
        <fullName evidence="2">Uncharacterized protein</fullName>
    </submittedName>
</protein>
<evidence type="ECO:0000313" key="2">
    <source>
        <dbReference type="EMBL" id="AEW97562.1"/>
    </source>
</evidence>
<accession>G8WY24</accession>
<evidence type="ECO:0000313" key="3">
    <source>
        <dbReference type="Proteomes" id="UP000007842"/>
    </source>
</evidence>
<keyword evidence="3" id="KW-1185">Reference proteome</keyword>
<dbReference type="KEGG" id="sct:SCAT_5199"/>
<dbReference type="OrthoDB" id="3386555at2"/>